<reference evidence="1 2" key="1">
    <citation type="submission" date="2021-11" db="EMBL/GenBank/DDBJ databases">
        <title>Draft genome sequence of Actinomycetospora sp. SF1 isolated from the rhizosphere soil.</title>
        <authorList>
            <person name="Duangmal K."/>
            <person name="Chantavorakit T."/>
        </authorList>
    </citation>
    <scope>NUCLEOTIDE SEQUENCE [LARGE SCALE GENOMIC DNA]</scope>
    <source>
        <strain evidence="1 2">TBRC 5722</strain>
    </source>
</reference>
<dbReference type="RefSeq" id="WP_230740634.1">
    <property type="nucleotide sequence ID" value="NZ_JAJNDB010000010.1"/>
</dbReference>
<accession>A0ABS8PIK7</accession>
<proteinExistence type="predicted"/>
<evidence type="ECO:0008006" key="3">
    <source>
        <dbReference type="Google" id="ProtNLM"/>
    </source>
</evidence>
<sequence>MSDSPEGRRAGFEGLVSCGSVWACPVCAAKVAAKRAEELAAVLDAVHAKGGSAFMLTMTIRHNAGDRLGLNREERARRGVLDQRRRWRNRLEKLDTRRMARDDARAHGWDVDEHQAEADDIEETSIRREIARTDPNMVTVGPQARVQDDSDAKELADLNARRGCWDVVTDGWHAATSGRDWAQAQIDTGLLGWVRVTEVTDGGTPAILAGLPDGHGYSGNGWHVHVHALLCFPTDVSTEYAEAMIGAGMHARFMTKVRSLGFDSSEEHGWDLRKTRRGDGESLYGYFVKQAHEVTSGHRKEGKRRGGRAPMQLLADAVETYRAEDVARWWEWESAAEGRRQLEWSRGERHLRSFAGLGKNQTDEEVADDTLDGEYRLALVPETWHRLRSNGQGPVLLDVSETEGLDEAWRWLTASGLACTDHRCPATSRSSVRR</sequence>
<evidence type="ECO:0000313" key="2">
    <source>
        <dbReference type="Proteomes" id="UP001199469"/>
    </source>
</evidence>
<dbReference type="EMBL" id="JAJNDB010000010">
    <property type="protein sequence ID" value="MCD2198057.1"/>
    <property type="molecule type" value="Genomic_DNA"/>
</dbReference>
<gene>
    <name evidence="1" type="ORF">LQ327_32265</name>
</gene>
<protein>
    <recommendedName>
        <fullName evidence="3">Replication initiation protein</fullName>
    </recommendedName>
</protein>
<dbReference type="Proteomes" id="UP001199469">
    <property type="component" value="Unassembled WGS sequence"/>
</dbReference>
<name>A0ABS8PIK7_9PSEU</name>
<keyword evidence="2" id="KW-1185">Reference proteome</keyword>
<evidence type="ECO:0000313" key="1">
    <source>
        <dbReference type="EMBL" id="MCD2198057.1"/>
    </source>
</evidence>
<comment type="caution">
    <text evidence="1">The sequence shown here is derived from an EMBL/GenBank/DDBJ whole genome shotgun (WGS) entry which is preliminary data.</text>
</comment>
<organism evidence="1 2">
    <name type="scientific">Actinomycetospora endophytica</name>
    <dbReference type="NCBI Taxonomy" id="2291215"/>
    <lineage>
        <taxon>Bacteria</taxon>
        <taxon>Bacillati</taxon>
        <taxon>Actinomycetota</taxon>
        <taxon>Actinomycetes</taxon>
        <taxon>Pseudonocardiales</taxon>
        <taxon>Pseudonocardiaceae</taxon>
        <taxon>Actinomycetospora</taxon>
    </lineage>
</organism>